<keyword evidence="5" id="KW-1185">Reference proteome</keyword>
<evidence type="ECO:0000256" key="1">
    <source>
        <dbReference type="ARBA" id="ARBA00022679"/>
    </source>
</evidence>
<evidence type="ECO:0000313" key="4">
    <source>
        <dbReference type="EMBL" id="TJZ78979.1"/>
    </source>
</evidence>
<evidence type="ECO:0000259" key="3">
    <source>
        <dbReference type="PROSITE" id="PS51186"/>
    </source>
</evidence>
<dbReference type="EMBL" id="SUMF01000001">
    <property type="protein sequence ID" value="TJZ78979.1"/>
    <property type="molecule type" value="Genomic_DNA"/>
</dbReference>
<evidence type="ECO:0000256" key="2">
    <source>
        <dbReference type="ARBA" id="ARBA00023315"/>
    </source>
</evidence>
<dbReference type="AlphaFoldDB" id="A0A4U0QC58"/>
<dbReference type="RefSeq" id="WP_136771494.1">
    <property type="nucleotide sequence ID" value="NZ_CP156074.1"/>
</dbReference>
<name>A0A4U0QC58_9NEIS</name>
<dbReference type="PANTHER" id="PTHR43877">
    <property type="entry name" value="AMINOALKYLPHOSPHONATE N-ACETYLTRANSFERASE-RELATED-RELATED"/>
    <property type="match status" value="1"/>
</dbReference>
<dbReference type="Proteomes" id="UP000310016">
    <property type="component" value="Unassembled WGS sequence"/>
</dbReference>
<keyword evidence="1 4" id="KW-0808">Transferase</keyword>
<feature type="domain" description="N-acetyltransferase" evidence="3">
    <location>
        <begin position="95"/>
        <end position="245"/>
    </location>
</feature>
<sequence length="245" mass="26583">MHPIPHLESLALSAWPALNTELLDGWVLRFAQGYTKRANSVSPLYPGVLADEAKVDYVERRYAAHGQPAIFKLTDASTALDALLAGRGYTVVDPTSVRTASLDTPAIVADPLVTLTSTPDDAWVRGFIALNRLSTAHAQTAQRMLAGYACPTAFAAIRDADRLIACGYAVMLWDSVSLFDIVTAPEARRQGHGRRLVGTLLAWGREQGASQGLLQVVADNAPAVALYAALGFAEQYRYWYRRQPG</sequence>
<dbReference type="InterPro" id="IPR016181">
    <property type="entry name" value="Acyl_CoA_acyltransferase"/>
</dbReference>
<organism evidence="4 5">
    <name type="scientific">Chitiniphilus eburneus</name>
    <dbReference type="NCBI Taxonomy" id="2571148"/>
    <lineage>
        <taxon>Bacteria</taxon>
        <taxon>Pseudomonadati</taxon>
        <taxon>Pseudomonadota</taxon>
        <taxon>Betaproteobacteria</taxon>
        <taxon>Neisseriales</taxon>
        <taxon>Chitinibacteraceae</taxon>
        <taxon>Chitiniphilus</taxon>
    </lineage>
</organism>
<proteinExistence type="predicted"/>
<dbReference type="Pfam" id="PF24553">
    <property type="entry name" value="Rv0428c_C"/>
    <property type="match status" value="1"/>
</dbReference>
<comment type="caution">
    <text evidence="4">The sequence shown here is derived from an EMBL/GenBank/DDBJ whole genome shotgun (WGS) entry which is preliminary data.</text>
</comment>
<dbReference type="InterPro" id="IPR056935">
    <property type="entry name" value="Rv0428c-like_C"/>
</dbReference>
<protein>
    <submittedName>
        <fullName evidence="4">GNAT family N-acetyltransferase</fullName>
    </submittedName>
</protein>
<dbReference type="SUPFAM" id="SSF55729">
    <property type="entry name" value="Acyl-CoA N-acyltransferases (Nat)"/>
    <property type="match status" value="1"/>
</dbReference>
<reference evidence="4 5" key="1">
    <citation type="submission" date="2019-04" db="EMBL/GenBank/DDBJ databases">
        <title>Chitiniphilus eburnea sp. nov., a novel chitinolytic bacterium isolated from aquaculture sludge.</title>
        <authorList>
            <person name="Sheng M."/>
        </authorList>
    </citation>
    <scope>NUCLEOTIDE SEQUENCE [LARGE SCALE GENOMIC DNA]</scope>
    <source>
        <strain evidence="4 5">HX-2-15</strain>
    </source>
</reference>
<dbReference type="InterPro" id="IPR000182">
    <property type="entry name" value="GNAT_dom"/>
</dbReference>
<evidence type="ECO:0000313" key="5">
    <source>
        <dbReference type="Proteomes" id="UP000310016"/>
    </source>
</evidence>
<dbReference type="GO" id="GO:0016747">
    <property type="term" value="F:acyltransferase activity, transferring groups other than amino-acyl groups"/>
    <property type="evidence" value="ECO:0007669"/>
    <property type="project" value="InterPro"/>
</dbReference>
<dbReference type="OrthoDB" id="9796919at2"/>
<accession>A0A4U0QC58</accession>
<keyword evidence="2" id="KW-0012">Acyltransferase</keyword>
<dbReference type="Gene3D" id="3.40.630.30">
    <property type="match status" value="1"/>
</dbReference>
<dbReference type="InterPro" id="IPR050832">
    <property type="entry name" value="Bact_Acetyltransf"/>
</dbReference>
<gene>
    <name evidence="4" type="ORF">FAZ21_01450</name>
</gene>
<dbReference type="PROSITE" id="PS51186">
    <property type="entry name" value="GNAT"/>
    <property type="match status" value="1"/>
</dbReference>
<dbReference type="CDD" id="cd04301">
    <property type="entry name" value="NAT_SF"/>
    <property type="match status" value="1"/>
</dbReference>